<dbReference type="eggNOG" id="arCOG04046">
    <property type="taxonomic scope" value="Archaea"/>
</dbReference>
<dbReference type="InterPro" id="IPR010036">
    <property type="entry name" value="MDP_1_eu_arc"/>
</dbReference>
<dbReference type="PaxDb" id="263820-PTO0628"/>
<dbReference type="KEGG" id="pto:PTO0628"/>
<dbReference type="InterPro" id="IPR023214">
    <property type="entry name" value="HAD_sf"/>
</dbReference>
<sequence>MQFMEKPWLLAMDLDGTVWDNLNISGVRPPYRRISDNEITNGDVRIKLLDDIIDFMEWCKNNGAIIISLSWNIKENALMALREFNIDRFFDYHATDYTPEKGRRLLEALKYLGDRGIKIDRSRIVYIDDRNIHMDEIKKLVGDVIFIHMWKDVDNYKKAKEIIYKNIIQSKSSRGA</sequence>
<dbReference type="GO" id="GO:0016791">
    <property type="term" value="F:phosphatase activity"/>
    <property type="evidence" value="ECO:0007669"/>
    <property type="project" value="InterPro"/>
</dbReference>
<dbReference type="InterPro" id="IPR036412">
    <property type="entry name" value="HAD-like_sf"/>
</dbReference>
<dbReference type="InterPro" id="IPR010033">
    <property type="entry name" value="HAD_SF_ppase_IIIC"/>
</dbReference>
<evidence type="ECO:0000313" key="1">
    <source>
        <dbReference type="EMBL" id="AAT43213.1"/>
    </source>
</evidence>
<accession>Q6L1D9</accession>
<gene>
    <name evidence="1" type="ordered locus">PTO0628</name>
</gene>
<reference evidence="1 2" key="1">
    <citation type="journal article" date="2004" name="Proc. Natl. Acad. Sci. U.S.A.">
        <title>Genome sequence of Picrophilus torridus and its implications for life around pH 0.</title>
        <authorList>
            <person name="Futterer O."/>
            <person name="Angelov A."/>
            <person name="Liesegang H."/>
            <person name="Gottschalk G."/>
            <person name="Schleper C."/>
            <person name="Schepers B."/>
            <person name="Dock C."/>
            <person name="Antranikian G."/>
            <person name="Liebl W."/>
        </authorList>
    </citation>
    <scope>NUCLEOTIDE SEQUENCE [LARGE SCALE GENOMIC DNA]</scope>
    <source>
        <strain evidence="2">ATCC 700027 / DSM 9790 / JCM 10055 / NBRC 100828</strain>
    </source>
</reference>
<dbReference type="Proteomes" id="UP000000438">
    <property type="component" value="Chromosome"/>
</dbReference>
<dbReference type="HOGENOM" id="CLU_1648366_0_0_2"/>
<dbReference type="InParanoid" id="Q6L1D9"/>
<organism evidence="1 2">
    <name type="scientific">Picrophilus torridus (strain ATCC 700027 / DSM 9790 / JCM 10055 / NBRC 100828 / KAW 2/3)</name>
    <dbReference type="NCBI Taxonomy" id="1122961"/>
    <lineage>
        <taxon>Archaea</taxon>
        <taxon>Methanobacteriati</taxon>
        <taxon>Thermoplasmatota</taxon>
        <taxon>Thermoplasmata</taxon>
        <taxon>Thermoplasmatales</taxon>
        <taxon>Picrophilaceae</taxon>
        <taxon>Picrophilus</taxon>
    </lineage>
</organism>
<name>Q6L1D9_PICTO</name>
<proteinExistence type="predicted"/>
<protein>
    <recommendedName>
        <fullName evidence="3">Magnesium-dependent phosphatase-1</fullName>
    </recommendedName>
</protein>
<dbReference type="AlphaFoldDB" id="Q6L1D9"/>
<dbReference type="SUPFAM" id="SSF56784">
    <property type="entry name" value="HAD-like"/>
    <property type="match status" value="1"/>
</dbReference>
<dbReference type="NCBIfam" id="TIGR01685">
    <property type="entry name" value="MDP-1"/>
    <property type="match status" value="1"/>
</dbReference>
<evidence type="ECO:0000313" key="2">
    <source>
        <dbReference type="Proteomes" id="UP000000438"/>
    </source>
</evidence>
<dbReference type="NCBIfam" id="TIGR01681">
    <property type="entry name" value="HAD-SF-IIIC"/>
    <property type="match status" value="1"/>
</dbReference>
<dbReference type="STRING" id="263820.PTO0628"/>
<evidence type="ECO:0008006" key="3">
    <source>
        <dbReference type="Google" id="ProtNLM"/>
    </source>
</evidence>
<dbReference type="EMBL" id="AE017261">
    <property type="protein sequence ID" value="AAT43213.1"/>
    <property type="molecule type" value="Genomic_DNA"/>
</dbReference>
<dbReference type="Gene3D" id="3.40.50.1000">
    <property type="entry name" value="HAD superfamily/HAD-like"/>
    <property type="match status" value="1"/>
</dbReference>
<dbReference type="FunCoup" id="Q6L1D9">
    <property type="interactions" value="2"/>
</dbReference>